<feature type="domain" description="Cytochrome c" evidence="5">
    <location>
        <begin position="72"/>
        <end position="158"/>
    </location>
</feature>
<dbReference type="PANTHER" id="PTHR35008:SF8">
    <property type="entry name" value="ALCOHOL DEHYDROGENASE CYTOCHROME C SUBUNIT"/>
    <property type="match status" value="1"/>
</dbReference>
<dbReference type="EMBL" id="LAZR01000009">
    <property type="protein sequence ID" value="KKO08417.1"/>
    <property type="molecule type" value="Genomic_DNA"/>
</dbReference>
<dbReference type="PROSITE" id="PS51007">
    <property type="entry name" value="CYTC"/>
    <property type="match status" value="1"/>
</dbReference>
<protein>
    <recommendedName>
        <fullName evidence="5">Cytochrome c domain-containing protein</fullName>
    </recommendedName>
</protein>
<reference evidence="6" key="1">
    <citation type="journal article" date="2015" name="Nature">
        <title>Complex archaea that bridge the gap between prokaryotes and eukaryotes.</title>
        <authorList>
            <person name="Spang A."/>
            <person name="Saw J.H."/>
            <person name="Jorgensen S.L."/>
            <person name="Zaremba-Niedzwiedzka K."/>
            <person name="Martijn J."/>
            <person name="Lind A.E."/>
            <person name="van Eijk R."/>
            <person name="Schleper C."/>
            <person name="Guy L."/>
            <person name="Ettema T.J."/>
        </authorList>
    </citation>
    <scope>NUCLEOTIDE SEQUENCE</scope>
</reference>
<keyword evidence="2" id="KW-0479">Metal-binding</keyword>
<keyword evidence="3" id="KW-0408">Iron</keyword>
<keyword evidence="4" id="KW-0812">Transmembrane</keyword>
<dbReference type="AlphaFoldDB" id="A0A0F9Y8Z2"/>
<dbReference type="GO" id="GO:0046872">
    <property type="term" value="F:metal ion binding"/>
    <property type="evidence" value="ECO:0007669"/>
    <property type="project" value="UniProtKB-KW"/>
</dbReference>
<dbReference type="GO" id="GO:0009055">
    <property type="term" value="F:electron transfer activity"/>
    <property type="evidence" value="ECO:0007669"/>
    <property type="project" value="InterPro"/>
</dbReference>
<organism evidence="6">
    <name type="scientific">marine sediment metagenome</name>
    <dbReference type="NCBI Taxonomy" id="412755"/>
    <lineage>
        <taxon>unclassified sequences</taxon>
        <taxon>metagenomes</taxon>
        <taxon>ecological metagenomes</taxon>
    </lineage>
</organism>
<evidence type="ECO:0000256" key="1">
    <source>
        <dbReference type="ARBA" id="ARBA00022617"/>
    </source>
</evidence>
<keyword evidence="4" id="KW-0472">Membrane</keyword>
<keyword evidence="1" id="KW-0349">Heme</keyword>
<dbReference type="Pfam" id="PF00034">
    <property type="entry name" value="Cytochrom_C"/>
    <property type="match status" value="1"/>
</dbReference>
<comment type="caution">
    <text evidence="6">The sequence shown here is derived from an EMBL/GenBank/DDBJ whole genome shotgun (WGS) entry which is preliminary data.</text>
</comment>
<keyword evidence="4" id="KW-1133">Transmembrane helix</keyword>
<dbReference type="InterPro" id="IPR051459">
    <property type="entry name" value="Cytochrome_c-type_DH"/>
</dbReference>
<sequence>MITSPHSRGCNHHQKGYQMKISGKHILYAVGLIALPVMAVLAPIEDNVEPSPVKTSAPAGMVSVMLPESLMDEAAIGKRAFDAFCASCHGANAAGQDGVAPPLIHKIYEPSHHGDAAFHRAAQQGVRAHHWSFGDMPPVEGLTRSDVGAIVAYVRALQRENGIK</sequence>
<name>A0A0F9Y8Z2_9ZZZZ</name>
<proteinExistence type="predicted"/>
<feature type="transmembrane region" description="Helical" evidence="4">
    <location>
        <begin position="25"/>
        <end position="44"/>
    </location>
</feature>
<evidence type="ECO:0000259" key="5">
    <source>
        <dbReference type="PROSITE" id="PS51007"/>
    </source>
</evidence>
<dbReference type="Gene3D" id="1.10.760.10">
    <property type="entry name" value="Cytochrome c-like domain"/>
    <property type="match status" value="1"/>
</dbReference>
<gene>
    <name evidence="6" type="ORF">LCGC14_0043550</name>
</gene>
<evidence type="ECO:0000313" key="6">
    <source>
        <dbReference type="EMBL" id="KKO08417.1"/>
    </source>
</evidence>
<evidence type="ECO:0000256" key="3">
    <source>
        <dbReference type="ARBA" id="ARBA00023004"/>
    </source>
</evidence>
<dbReference type="SUPFAM" id="SSF46626">
    <property type="entry name" value="Cytochrome c"/>
    <property type="match status" value="1"/>
</dbReference>
<dbReference type="InterPro" id="IPR009056">
    <property type="entry name" value="Cyt_c-like_dom"/>
</dbReference>
<evidence type="ECO:0000256" key="2">
    <source>
        <dbReference type="ARBA" id="ARBA00022723"/>
    </source>
</evidence>
<dbReference type="PANTHER" id="PTHR35008">
    <property type="entry name" value="BLL4482 PROTEIN-RELATED"/>
    <property type="match status" value="1"/>
</dbReference>
<dbReference type="GO" id="GO:0020037">
    <property type="term" value="F:heme binding"/>
    <property type="evidence" value="ECO:0007669"/>
    <property type="project" value="InterPro"/>
</dbReference>
<accession>A0A0F9Y8Z2</accession>
<evidence type="ECO:0000256" key="4">
    <source>
        <dbReference type="SAM" id="Phobius"/>
    </source>
</evidence>
<dbReference type="InterPro" id="IPR036909">
    <property type="entry name" value="Cyt_c-like_dom_sf"/>
</dbReference>